<sequence length="31" mass="3512">MSIYSIGESQREKAQTGAGNWQIEQRRLNCG</sequence>
<organism evidence="2">
    <name type="scientific">Ackermannviridae sp</name>
    <dbReference type="NCBI Taxonomy" id="2831612"/>
    <lineage>
        <taxon>Viruses</taxon>
        <taxon>Duplodnaviria</taxon>
        <taxon>Heunggongvirae</taxon>
        <taxon>Uroviricota</taxon>
        <taxon>Caudoviricetes</taxon>
        <taxon>Pantevenvirales</taxon>
        <taxon>Ackermannviridae</taxon>
    </lineage>
</organism>
<proteinExistence type="predicted"/>
<evidence type="ECO:0000256" key="1">
    <source>
        <dbReference type="SAM" id="MobiDB-lite"/>
    </source>
</evidence>
<dbReference type="EMBL" id="BK035262">
    <property type="protein sequence ID" value="DAG89654.1"/>
    <property type="molecule type" value="Genomic_DNA"/>
</dbReference>
<name>A0A8S5VK99_9CAUD</name>
<reference evidence="2" key="1">
    <citation type="journal article" date="2021" name="Proc. Natl. Acad. Sci. U.S.A.">
        <title>A Catalog of Tens of Thousands of Viruses from Human Metagenomes Reveals Hidden Associations with Chronic Diseases.</title>
        <authorList>
            <person name="Tisza M.J."/>
            <person name="Buck C.B."/>
        </authorList>
    </citation>
    <scope>NUCLEOTIDE SEQUENCE</scope>
    <source>
        <strain evidence="2">CtcJL42</strain>
    </source>
</reference>
<accession>A0A8S5VK99</accession>
<evidence type="ECO:0000313" key="2">
    <source>
        <dbReference type="EMBL" id="DAG89654.1"/>
    </source>
</evidence>
<protein>
    <submittedName>
        <fullName evidence="2">Uncharacterized protein</fullName>
    </submittedName>
</protein>
<feature type="region of interest" description="Disordered" evidence="1">
    <location>
        <begin position="1"/>
        <end position="20"/>
    </location>
</feature>